<feature type="non-terminal residue" evidence="4">
    <location>
        <position position="325"/>
    </location>
</feature>
<evidence type="ECO:0000313" key="4">
    <source>
        <dbReference type="EMBL" id="PMD21301.1"/>
    </source>
</evidence>
<evidence type="ECO:0000256" key="1">
    <source>
        <dbReference type="ARBA" id="ARBA00022737"/>
    </source>
</evidence>
<dbReference type="Proteomes" id="UP000235672">
    <property type="component" value="Unassembled WGS sequence"/>
</dbReference>
<gene>
    <name evidence="4" type="ORF">NA56DRAFT_528906</name>
</gene>
<feature type="domain" description="Heterokaryon incompatibility" evidence="2">
    <location>
        <begin position="25"/>
        <end position="116"/>
    </location>
</feature>
<evidence type="ECO:0000259" key="2">
    <source>
        <dbReference type="Pfam" id="PF06985"/>
    </source>
</evidence>
<dbReference type="InterPro" id="IPR010730">
    <property type="entry name" value="HET"/>
</dbReference>
<dbReference type="AlphaFoldDB" id="A0A2J6Q4Z8"/>
<evidence type="ECO:0000313" key="5">
    <source>
        <dbReference type="Proteomes" id="UP000235672"/>
    </source>
</evidence>
<name>A0A2J6Q4Z8_9HELO</name>
<organism evidence="4 5">
    <name type="scientific">Hyaloscypha hepaticicola</name>
    <dbReference type="NCBI Taxonomy" id="2082293"/>
    <lineage>
        <taxon>Eukaryota</taxon>
        <taxon>Fungi</taxon>
        <taxon>Dikarya</taxon>
        <taxon>Ascomycota</taxon>
        <taxon>Pezizomycotina</taxon>
        <taxon>Leotiomycetes</taxon>
        <taxon>Helotiales</taxon>
        <taxon>Hyaloscyphaceae</taxon>
        <taxon>Hyaloscypha</taxon>
    </lineage>
</organism>
<accession>A0A2J6Q4Z8</accession>
<dbReference type="OrthoDB" id="448455at2759"/>
<dbReference type="Pfam" id="PF06985">
    <property type="entry name" value="HET"/>
    <property type="match status" value="1"/>
</dbReference>
<reference evidence="4 5" key="1">
    <citation type="submission" date="2016-05" db="EMBL/GenBank/DDBJ databases">
        <title>A degradative enzymes factory behind the ericoid mycorrhizal symbiosis.</title>
        <authorList>
            <consortium name="DOE Joint Genome Institute"/>
            <person name="Martino E."/>
            <person name="Morin E."/>
            <person name="Grelet G."/>
            <person name="Kuo A."/>
            <person name="Kohler A."/>
            <person name="Daghino S."/>
            <person name="Barry K."/>
            <person name="Choi C."/>
            <person name="Cichocki N."/>
            <person name="Clum A."/>
            <person name="Copeland A."/>
            <person name="Hainaut M."/>
            <person name="Haridas S."/>
            <person name="Labutti K."/>
            <person name="Lindquist E."/>
            <person name="Lipzen A."/>
            <person name="Khouja H.-R."/>
            <person name="Murat C."/>
            <person name="Ohm R."/>
            <person name="Olson A."/>
            <person name="Spatafora J."/>
            <person name="Veneault-Fourrey C."/>
            <person name="Henrissat B."/>
            <person name="Grigoriev I."/>
            <person name="Martin F."/>
            <person name="Perotto S."/>
        </authorList>
    </citation>
    <scope>NUCLEOTIDE SEQUENCE [LARGE SCALE GENOMIC DNA]</scope>
    <source>
        <strain evidence="4 5">UAMH 7357</strain>
    </source>
</reference>
<evidence type="ECO:0000259" key="3">
    <source>
        <dbReference type="Pfam" id="PF24883"/>
    </source>
</evidence>
<dbReference type="STRING" id="1745343.A0A2J6Q4Z8"/>
<dbReference type="PANTHER" id="PTHR10622">
    <property type="entry name" value="HET DOMAIN-CONTAINING PROTEIN"/>
    <property type="match status" value="1"/>
</dbReference>
<dbReference type="EMBL" id="KZ613481">
    <property type="protein sequence ID" value="PMD21301.1"/>
    <property type="molecule type" value="Genomic_DNA"/>
</dbReference>
<sequence length="325" mass="37136">MRLINCEDTTNLFLIERFGGNIPPYAILSHTWGQDHDELTYKDMIEHTGQEKPGFQKIKFCAEIACRDGLGYVWIDTCCINKDSSAELSEAIISMYRWYRDAAKCYVFLADVTITSEGATESRIWEPAFRDSRWFTRGWTLQELLAPEVVQFFSKEGREIGDKKSLGSVIQAITNIPAQALDSHSIFQFSISERMAWTLNRNTKREEDKAYCLLGLLEIFMLPMYGEGQEHALKRLQDQINKRRHIIESEQTPIDELSNESITSWLQPAAVEEDLLELLNLRHGSTCLWIFGQAEFDEWQTGGNAVLWLHGKPGSGKSVLTATLI</sequence>
<protein>
    <submittedName>
        <fullName evidence="4">HET-domain-containing protein</fullName>
    </submittedName>
</protein>
<dbReference type="PANTHER" id="PTHR10622:SF11">
    <property type="entry name" value="HET-DOMAIN-CONTAINING PROTEIN"/>
    <property type="match status" value="1"/>
</dbReference>
<dbReference type="Pfam" id="PF24883">
    <property type="entry name" value="NPHP3_N"/>
    <property type="match status" value="1"/>
</dbReference>
<feature type="domain" description="Nephrocystin 3-like N-terminal" evidence="3">
    <location>
        <begin position="286"/>
        <end position="325"/>
    </location>
</feature>
<keyword evidence="1" id="KW-0677">Repeat</keyword>
<proteinExistence type="predicted"/>
<keyword evidence="5" id="KW-1185">Reference proteome</keyword>
<dbReference type="InterPro" id="IPR056884">
    <property type="entry name" value="NPHP3-like_N"/>
</dbReference>